<accession>A0A4Y2HJY2</accession>
<comment type="caution">
    <text evidence="1">The sequence shown here is derived from an EMBL/GenBank/DDBJ whole genome shotgun (WGS) entry which is preliminary data.</text>
</comment>
<dbReference type="Proteomes" id="UP000499080">
    <property type="component" value="Unassembled WGS sequence"/>
</dbReference>
<sequence>MTLQKTFERAPSTIRELSWKRGVDFRFLGPVLTDCLSIQESISTSQDMDVPHRSWQCSSINQLVQQRKVVTDHYITRWSLTSTISITKSIELMRNVTIKQTFGTRIDAIVKIHRRNFIVDQKISLSSL</sequence>
<protein>
    <submittedName>
        <fullName evidence="1">Uncharacterized protein</fullName>
    </submittedName>
</protein>
<organism evidence="1 2">
    <name type="scientific">Araneus ventricosus</name>
    <name type="common">Orbweaver spider</name>
    <name type="synonym">Epeira ventricosa</name>
    <dbReference type="NCBI Taxonomy" id="182803"/>
    <lineage>
        <taxon>Eukaryota</taxon>
        <taxon>Metazoa</taxon>
        <taxon>Ecdysozoa</taxon>
        <taxon>Arthropoda</taxon>
        <taxon>Chelicerata</taxon>
        <taxon>Arachnida</taxon>
        <taxon>Araneae</taxon>
        <taxon>Araneomorphae</taxon>
        <taxon>Entelegynae</taxon>
        <taxon>Araneoidea</taxon>
        <taxon>Araneidae</taxon>
        <taxon>Araneus</taxon>
    </lineage>
</organism>
<reference evidence="1 2" key="1">
    <citation type="journal article" date="2019" name="Sci. Rep.">
        <title>Orb-weaving spider Araneus ventricosus genome elucidates the spidroin gene catalogue.</title>
        <authorList>
            <person name="Kono N."/>
            <person name="Nakamura H."/>
            <person name="Ohtoshi R."/>
            <person name="Moran D.A.P."/>
            <person name="Shinohara A."/>
            <person name="Yoshida Y."/>
            <person name="Fujiwara M."/>
            <person name="Mori M."/>
            <person name="Tomita M."/>
            <person name="Arakawa K."/>
        </authorList>
    </citation>
    <scope>NUCLEOTIDE SEQUENCE [LARGE SCALE GENOMIC DNA]</scope>
</reference>
<evidence type="ECO:0000313" key="1">
    <source>
        <dbReference type="EMBL" id="GBM65704.1"/>
    </source>
</evidence>
<evidence type="ECO:0000313" key="2">
    <source>
        <dbReference type="Proteomes" id="UP000499080"/>
    </source>
</evidence>
<name>A0A4Y2HJY2_ARAVE</name>
<keyword evidence="2" id="KW-1185">Reference proteome</keyword>
<proteinExistence type="predicted"/>
<gene>
    <name evidence="1" type="ORF">AVEN_151267_1</name>
</gene>
<dbReference type="AlphaFoldDB" id="A0A4Y2HJY2"/>
<dbReference type="EMBL" id="BGPR01001990">
    <property type="protein sequence ID" value="GBM65704.1"/>
    <property type="molecule type" value="Genomic_DNA"/>
</dbReference>